<name>A0A1H8HRJ1_9BACL</name>
<dbReference type="STRING" id="1173111.SAMN05444955_1157"/>
<protein>
    <submittedName>
        <fullName evidence="1">Uncharacterized protein</fullName>
    </submittedName>
</protein>
<organism evidence="1 2">
    <name type="scientific">Lihuaxuella thermophila</name>
    <dbReference type="NCBI Taxonomy" id="1173111"/>
    <lineage>
        <taxon>Bacteria</taxon>
        <taxon>Bacillati</taxon>
        <taxon>Bacillota</taxon>
        <taxon>Bacilli</taxon>
        <taxon>Bacillales</taxon>
        <taxon>Thermoactinomycetaceae</taxon>
        <taxon>Lihuaxuella</taxon>
    </lineage>
</organism>
<gene>
    <name evidence="1" type="ORF">SAMN05444955_1157</name>
</gene>
<accession>A0A1H8HRJ1</accession>
<keyword evidence="2" id="KW-1185">Reference proteome</keyword>
<proteinExistence type="predicted"/>
<sequence>MMSANFSEFQGLDLGIEKTNELVQKLKDTFVDIDQFNKNQRLTESGKTLMWLAFRKEPVVFTYEQLKDYHFFINDNDYLLYLYDERRNKAYQTDILSIYSFLESSYQVNRQLDVYVFDHSFEWVYSITHEDYTVLIVGLPGPRKI</sequence>
<dbReference type="Proteomes" id="UP000199695">
    <property type="component" value="Unassembled WGS sequence"/>
</dbReference>
<dbReference type="AlphaFoldDB" id="A0A1H8HRJ1"/>
<evidence type="ECO:0000313" key="1">
    <source>
        <dbReference type="EMBL" id="SEN58694.1"/>
    </source>
</evidence>
<evidence type="ECO:0000313" key="2">
    <source>
        <dbReference type="Proteomes" id="UP000199695"/>
    </source>
</evidence>
<reference evidence="1 2" key="1">
    <citation type="submission" date="2016-10" db="EMBL/GenBank/DDBJ databases">
        <authorList>
            <person name="de Groot N.N."/>
        </authorList>
    </citation>
    <scope>NUCLEOTIDE SEQUENCE [LARGE SCALE GENOMIC DNA]</scope>
    <source>
        <strain evidence="1 2">DSM 46701</strain>
    </source>
</reference>
<dbReference type="EMBL" id="FOCQ01000015">
    <property type="protein sequence ID" value="SEN58694.1"/>
    <property type="molecule type" value="Genomic_DNA"/>
</dbReference>